<dbReference type="Gene3D" id="2.40.50.140">
    <property type="entry name" value="Nucleic acid-binding proteins"/>
    <property type="match status" value="1"/>
</dbReference>
<keyword evidence="4 7" id="KW-0233">DNA recombination</keyword>
<dbReference type="GO" id="GO:0043590">
    <property type="term" value="C:bacterial nucleoid"/>
    <property type="evidence" value="ECO:0007669"/>
    <property type="project" value="TreeGrafter"/>
</dbReference>
<dbReference type="AlphaFoldDB" id="A0AAW6TXT4"/>
<evidence type="ECO:0000256" key="6">
    <source>
        <dbReference type="ARBA" id="ARBA00033409"/>
    </source>
</evidence>
<evidence type="ECO:0000256" key="4">
    <source>
        <dbReference type="ARBA" id="ARBA00023172"/>
    </source>
</evidence>
<evidence type="ECO:0000256" key="2">
    <source>
        <dbReference type="ARBA" id="ARBA00021310"/>
    </source>
</evidence>
<dbReference type="PANTHER" id="PTHR33991:SF1">
    <property type="entry name" value="DNA REPAIR PROTEIN RECO"/>
    <property type="match status" value="1"/>
</dbReference>
<dbReference type="InterPro" id="IPR022572">
    <property type="entry name" value="DNA_rep/recomb_RecO_N"/>
</dbReference>
<name>A0AAW6TXT4_9BACT</name>
<comment type="function">
    <text evidence="7">Involved in DNA repair and RecF pathway recombination.</text>
</comment>
<gene>
    <name evidence="7 9" type="primary">recO</name>
    <name evidence="9" type="ORF">QJ522_10190</name>
</gene>
<keyword evidence="3 7" id="KW-0227">DNA damage</keyword>
<dbReference type="Gene3D" id="1.20.1440.120">
    <property type="entry name" value="Recombination protein O, C-terminal domain"/>
    <property type="match status" value="1"/>
</dbReference>
<comment type="caution">
    <text evidence="9">The sequence shown here is derived from an EMBL/GenBank/DDBJ whole genome shotgun (WGS) entry which is preliminary data.</text>
</comment>
<dbReference type="InterPro" id="IPR003717">
    <property type="entry name" value="RecO"/>
</dbReference>
<organism evidence="9 10">
    <name type="scientific">Anaerobaca lacustris</name>
    <dbReference type="NCBI Taxonomy" id="3044600"/>
    <lineage>
        <taxon>Bacteria</taxon>
        <taxon>Pseudomonadati</taxon>
        <taxon>Planctomycetota</taxon>
        <taxon>Phycisphaerae</taxon>
        <taxon>Sedimentisphaerales</taxon>
        <taxon>Anaerobacaceae</taxon>
        <taxon>Anaerobaca</taxon>
    </lineage>
</organism>
<proteinExistence type="inferred from homology"/>
<accession>A0AAW6TXT4</accession>
<dbReference type="HAMAP" id="MF_00201">
    <property type="entry name" value="RecO"/>
    <property type="match status" value="1"/>
</dbReference>
<dbReference type="SUPFAM" id="SSF57863">
    <property type="entry name" value="ArfGap/RecO-like zinc finger"/>
    <property type="match status" value="1"/>
</dbReference>
<dbReference type="NCBIfam" id="TIGR00613">
    <property type="entry name" value="reco"/>
    <property type="match status" value="1"/>
</dbReference>
<dbReference type="InterPro" id="IPR012340">
    <property type="entry name" value="NA-bd_OB-fold"/>
</dbReference>
<dbReference type="SUPFAM" id="SSF50249">
    <property type="entry name" value="Nucleic acid-binding proteins"/>
    <property type="match status" value="1"/>
</dbReference>
<keyword evidence="5 7" id="KW-0234">DNA repair</keyword>
<evidence type="ECO:0000256" key="5">
    <source>
        <dbReference type="ARBA" id="ARBA00023204"/>
    </source>
</evidence>
<dbReference type="PANTHER" id="PTHR33991">
    <property type="entry name" value="DNA REPAIR PROTEIN RECO"/>
    <property type="match status" value="1"/>
</dbReference>
<comment type="similarity">
    <text evidence="1 7">Belongs to the RecO family.</text>
</comment>
<protein>
    <recommendedName>
        <fullName evidence="2 7">DNA repair protein RecO</fullName>
    </recommendedName>
    <alternativeName>
        <fullName evidence="6 7">Recombination protein O</fullName>
    </alternativeName>
</protein>
<keyword evidence="10" id="KW-1185">Reference proteome</keyword>
<dbReference type="EMBL" id="JASCXX010000010">
    <property type="protein sequence ID" value="MDI6449410.1"/>
    <property type="molecule type" value="Genomic_DNA"/>
</dbReference>
<evidence type="ECO:0000313" key="10">
    <source>
        <dbReference type="Proteomes" id="UP001431776"/>
    </source>
</evidence>
<dbReference type="Pfam" id="PF02565">
    <property type="entry name" value="RecO_C"/>
    <property type="match status" value="1"/>
</dbReference>
<dbReference type="GO" id="GO:0006302">
    <property type="term" value="P:double-strand break repair"/>
    <property type="evidence" value="ECO:0007669"/>
    <property type="project" value="TreeGrafter"/>
</dbReference>
<dbReference type="Proteomes" id="UP001431776">
    <property type="component" value="Unassembled WGS sequence"/>
</dbReference>
<dbReference type="InterPro" id="IPR037278">
    <property type="entry name" value="ARFGAP/RecO"/>
</dbReference>
<evidence type="ECO:0000256" key="3">
    <source>
        <dbReference type="ARBA" id="ARBA00022763"/>
    </source>
</evidence>
<sequence length="251" mass="28205">MLTKDRAVCIRCVDYSETSQVATFFARLTGKISAIAKGSKRAKSAFDGPIEVLSYGDIVFTSADKDKLATLTEYQQQPMRGGLRRNLFALDSVLFAAELLGRLTHDSDPHLILFDQFVQLIQDVDEQAAAGPRRDILLRLVLFQLALLREVGLRPNLKTCANCRRSFSTDWKESYFSSAANGLVCRDCEMHFPERVRLSGPAARTLANLRQISQTPENVLDEIEAVLIHHFTETLGTRPKMAAHVLKPRRR</sequence>
<dbReference type="InterPro" id="IPR042242">
    <property type="entry name" value="RecO_C"/>
</dbReference>
<evidence type="ECO:0000256" key="1">
    <source>
        <dbReference type="ARBA" id="ARBA00007452"/>
    </source>
</evidence>
<dbReference type="GO" id="GO:0006310">
    <property type="term" value="P:DNA recombination"/>
    <property type="evidence" value="ECO:0007669"/>
    <property type="project" value="UniProtKB-UniRule"/>
</dbReference>
<dbReference type="RefSeq" id="WP_349244817.1">
    <property type="nucleotide sequence ID" value="NZ_JASCXX010000010.1"/>
</dbReference>
<reference evidence="9" key="1">
    <citation type="submission" date="2023-05" db="EMBL/GenBank/DDBJ databases">
        <title>Anaerotaeda fermentans gen. nov., sp. nov., a novel anaerobic planctomycete of the new family within the order Sedimentisphaerales isolated from Taman Peninsula, Russia.</title>
        <authorList>
            <person name="Khomyakova M.A."/>
            <person name="Merkel A.Y."/>
            <person name="Slobodkin A.I."/>
        </authorList>
    </citation>
    <scope>NUCLEOTIDE SEQUENCE</scope>
    <source>
        <strain evidence="9">M17dextr</strain>
    </source>
</reference>
<dbReference type="Pfam" id="PF11967">
    <property type="entry name" value="RecO_N"/>
    <property type="match status" value="1"/>
</dbReference>
<feature type="domain" description="DNA replication/recombination mediator RecO N-terminal" evidence="8">
    <location>
        <begin position="1"/>
        <end position="74"/>
    </location>
</feature>
<evidence type="ECO:0000259" key="8">
    <source>
        <dbReference type="Pfam" id="PF11967"/>
    </source>
</evidence>
<evidence type="ECO:0000256" key="7">
    <source>
        <dbReference type="HAMAP-Rule" id="MF_00201"/>
    </source>
</evidence>
<evidence type="ECO:0000313" key="9">
    <source>
        <dbReference type="EMBL" id="MDI6449410.1"/>
    </source>
</evidence>